<reference evidence="1" key="1">
    <citation type="submission" date="2023-03" db="EMBL/GenBank/DDBJ databases">
        <authorList>
            <person name="Steffen K."/>
            <person name="Cardenas P."/>
        </authorList>
    </citation>
    <scope>NUCLEOTIDE SEQUENCE</scope>
</reference>
<name>A0AA35S8Y1_GEOBA</name>
<comment type="caution">
    <text evidence="1">The sequence shown here is derived from an EMBL/GenBank/DDBJ whole genome shotgun (WGS) entry which is preliminary data.</text>
</comment>
<accession>A0AA35S8Y1</accession>
<keyword evidence="2" id="KW-1185">Reference proteome</keyword>
<organism evidence="1 2">
    <name type="scientific">Geodia barretti</name>
    <name type="common">Barrett's horny sponge</name>
    <dbReference type="NCBI Taxonomy" id="519541"/>
    <lineage>
        <taxon>Eukaryota</taxon>
        <taxon>Metazoa</taxon>
        <taxon>Porifera</taxon>
        <taxon>Demospongiae</taxon>
        <taxon>Heteroscleromorpha</taxon>
        <taxon>Tetractinellida</taxon>
        <taxon>Astrophorina</taxon>
        <taxon>Geodiidae</taxon>
        <taxon>Geodia</taxon>
    </lineage>
</organism>
<evidence type="ECO:0000313" key="1">
    <source>
        <dbReference type="EMBL" id="CAI8024301.1"/>
    </source>
</evidence>
<dbReference type="EMBL" id="CASHTH010002069">
    <property type="protein sequence ID" value="CAI8024301.1"/>
    <property type="molecule type" value="Genomic_DNA"/>
</dbReference>
<dbReference type="AlphaFoldDB" id="A0AA35S8Y1"/>
<proteinExistence type="predicted"/>
<dbReference type="Proteomes" id="UP001174909">
    <property type="component" value="Unassembled WGS sequence"/>
</dbReference>
<protein>
    <submittedName>
        <fullName evidence="1">Uncharacterized protein</fullName>
    </submittedName>
</protein>
<evidence type="ECO:0000313" key="2">
    <source>
        <dbReference type="Proteomes" id="UP001174909"/>
    </source>
</evidence>
<sequence length="57" mass="6046">MPSYRLTVRPVVGDTITLGPSTRRSFAASLYCAEDSDQRTDAAIDGSAVFGAIFPGH</sequence>
<gene>
    <name evidence="1" type="ORF">GBAR_LOCUS14124</name>
</gene>